<evidence type="ECO:0000313" key="1">
    <source>
        <dbReference type="EMBL" id="KAK7477650.1"/>
    </source>
</evidence>
<proteinExistence type="predicted"/>
<sequence length="111" mass="12157">MASALLHWPCLLLKPTSQTNQFSAACMTSAFLHWPCLLLKPTSSPLPAWLLRYCTGHVSFSNQPVLRCMYDFRVSALAMSPSPAESKGNTVSSVHQPLNQAPADFQLAPQV</sequence>
<gene>
    <name evidence="1" type="ORF">BaRGS_00031128</name>
</gene>
<keyword evidence="2" id="KW-1185">Reference proteome</keyword>
<organism evidence="1 2">
    <name type="scientific">Batillaria attramentaria</name>
    <dbReference type="NCBI Taxonomy" id="370345"/>
    <lineage>
        <taxon>Eukaryota</taxon>
        <taxon>Metazoa</taxon>
        <taxon>Spiralia</taxon>
        <taxon>Lophotrochozoa</taxon>
        <taxon>Mollusca</taxon>
        <taxon>Gastropoda</taxon>
        <taxon>Caenogastropoda</taxon>
        <taxon>Sorbeoconcha</taxon>
        <taxon>Cerithioidea</taxon>
        <taxon>Batillariidae</taxon>
        <taxon>Batillaria</taxon>
    </lineage>
</organism>
<dbReference type="AlphaFoldDB" id="A0ABD0JRH3"/>
<dbReference type="Proteomes" id="UP001519460">
    <property type="component" value="Unassembled WGS sequence"/>
</dbReference>
<reference evidence="1 2" key="1">
    <citation type="journal article" date="2023" name="Sci. Data">
        <title>Genome assembly of the Korean intertidal mud-creeper Batillaria attramentaria.</title>
        <authorList>
            <person name="Patra A.K."/>
            <person name="Ho P.T."/>
            <person name="Jun S."/>
            <person name="Lee S.J."/>
            <person name="Kim Y."/>
            <person name="Won Y.J."/>
        </authorList>
    </citation>
    <scope>NUCLEOTIDE SEQUENCE [LARGE SCALE GENOMIC DNA]</scope>
    <source>
        <strain evidence="1">Wonlab-2016</strain>
    </source>
</reference>
<dbReference type="EMBL" id="JACVVK020000344">
    <property type="protein sequence ID" value="KAK7477650.1"/>
    <property type="molecule type" value="Genomic_DNA"/>
</dbReference>
<accession>A0ABD0JRH3</accession>
<comment type="caution">
    <text evidence="1">The sequence shown here is derived from an EMBL/GenBank/DDBJ whole genome shotgun (WGS) entry which is preliminary data.</text>
</comment>
<name>A0ABD0JRH3_9CAEN</name>
<evidence type="ECO:0000313" key="2">
    <source>
        <dbReference type="Proteomes" id="UP001519460"/>
    </source>
</evidence>
<protein>
    <submittedName>
        <fullName evidence="1">Uncharacterized protein</fullName>
    </submittedName>
</protein>